<feature type="domain" description="NB-ARC" evidence="1">
    <location>
        <begin position="53"/>
        <end position="126"/>
    </location>
</feature>
<name>A0A5A7R471_STRAF</name>
<dbReference type="PANTHER" id="PTHR23155:SF1152">
    <property type="entry name" value="AAA+ ATPASE DOMAIN-CONTAINING PROTEIN"/>
    <property type="match status" value="1"/>
</dbReference>
<evidence type="ECO:0000313" key="3">
    <source>
        <dbReference type="Proteomes" id="UP000325081"/>
    </source>
</evidence>
<proteinExistence type="predicted"/>
<dbReference type="InterPro" id="IPR027417">
    <property type="entry name" value="P-loop_NTPase"/>
</dbReference>
<evidence type="ECO:0000313" key="2">
    <source>
        <dbReference type="EMBL" id="GER51174.1"/>
    </source>
</evidence>
<keyword evidence="3" id="KW-1185">Reference proteome</keyword>
<dbReference type="PANTHER" id="PTHR23155">
    <property type="entry name" value="DISEASE RESISTANCE PROTEIN RP"/>
    <property type="match status" value="1"/>
</dbReference>
<dbReference type="InterPro" id="IPR044974">
    <property type="entry name" value="Disease_R_plants"/>
</dbReference>
<dbReference type="GO" id="GO:0043531">
    <property type="term" value="F:ADP binding"/>
    <property type="evidence" value="ECO:0007669"/>
    <property type="project" value="InterPro"/>
</dbReference>
<evidence type="ECO:0000259" key="1">
    <source>
        <dbReference type="Pfam" id="PF00931"/>
    </source>
</evidence>
<dbReference type="InterPro" id="IPR002182">
    <property type="entry name" value="NB-ARC"/>
</dbReference>
<sequence>MAYAAVLKEEFINELPNEKENDDGNNDDDVRSIFDACDGGSKTKMVGLSDQFSETKDRLLVGKDRVFSLCGLAGIGKTALAAKIYNDPAIVKDFGFRAWVNVGSDYQLDEIVKQIRAQVNFDRDYWMHRFVLDNVFSRELSCTALLKKAGKKIAENCDGLPLTIVTIAALLSKTDISLELWENVTAGENSVFTNAYDQISKYFEIPCAKLIKLWSAEGLLEPIKLGTLNEFAWKYLKALLSTSLVLVYLAVTYNGNLPHSISKLWNLQFLIVHTNLNIRPFRVRSFLPNEIWDMKELKHIQVTGSDLPDPCGMFLPNTFRRCTENVLKGLPIGI</sequence>
<comment type="caution">
    <text evidence="2">The sequence shown here is derived from an EMBL/GenBank/DDBJ whole genome shotgun (WGS) entry which is preliminary data.</text>
</comment>
<dbReference type="SUPFAM" id="SSF52047">
    <property type="entry name" value="RNI-like"/>
    <property type="match status" value="1"/>
</dbReference>
<dbReference type="Pfam" id="PF00931">
    <property type="entry name" value="NB-ARC"/>
    <property type="match status" value="1"/>
</dbReference>
<organism evidence="2 3">
    <name type="scientific">Striga asiatica</name>
    <name type="common">Asiatic witchweed</name>
    <name type="synonym">Buchnera asiatica</name>
    <dbReference type="NCBI Taxonomy" id="4170"/>
    <lineage>
        <taxon>Eukaryota</taxon>
        <taxon>Viridiplantae</taxon>
        <taxon>Streptophyta</taxon>
        <taxon>Embryophyta</taxon>
        <taxon>Tracheophyta</taxon>
        <taxon>Spermatophyta</taxon>
        <taxon>Magnoliopsida</taxon>
        <taxon>eudicotyledons</taxon>
        <taxon>Gunneridae</taxon>
        <taxon>Pentapetalae</taxon>
        <taxon>asterids</taxon>
        <taxon>lamiids</taxon>
        <taxon>Lamiales</taxon>
        <taxon>Orobanchaceae</taxon>
        <taxon>Buchnereae</taxon>
        <taxon>Striga</taxon>
    </lineage>
</organism>
<accession>A0A5A7R471</accession>
<protein>
    <submittedName>
        <fullName evidence="2">NBS-coding resistance gene protein</fullName>
    </submittedName>
</protein>
<dbReference type="Proteomes" id="UP000325081">
    <property type="component" value="Unassembled WGS sequence"/>
</dbReference>
<reference evidence="3" key="1">
    <citation type="journal article" date="2019" name="Curr. Biol.">
        <title>Genome Sequence of Striga asiatica Provides Insight into the Evolution of Plant Parasitism.</title>
        <authorList>
            <person name="Yoshida S."/>
            <person name="Kim S."/>
            <person name="Wafula E.K."/>
            <person name="Tanskanen J."/>
            <person name="Kim Y.M."/>
            <person name="Honaas L."/>
            <person name="Yang Z."/>
            <person name="Spallek T."/>
            <person name="Conn C.E."/>
            <person name="Ichihashi Y."/>
            <person name="Cheong K."/>
            <person name="Cui S."/>
            <person name="Der J.P."/>
            <person name="Gundlach H."/>
            <person name="Jiao Y."/>
            <person name="Hori C."/>
            <person name="Ishida J.K."/>
            <person name="Kasahara H."/>
            <person name="Kiba T."/>
            <person name="Kim M.S."/>
            <person name="Koo N."/>
            <person name="Laohavisit A."/>
            <person name="Lee Y.H."/>
            <person name="Lumba S."/>
            <person name="McCourt P."/>
            <person name="Mortimer J.C."/>
            <person name="Mutuku J.M."/>
            <person name="Nomura T."/>
            <person name="Sasaki-Sekimoto Y."/>
            <person name="Seto Y."/>
            <person name="Wang Y."/>
            <person name="Wakatake T."/>
            <person name="Sakakibara H."/>
            <person name="Demura T."/>
            <person name="Yamaguchi S."/>
            <person name="Yoneyama K."/>
            <person name="Manabe R.I."/>
            <person name="Nelson D.C."/>
            <person name="Schulman A.H."/>
            <person name="Timko M.P."/>
            <person name="dePamphilis C.W."/>
            <person name="Choi D."/>
            <person name="Shirasu K."/>
        </authorList>
    </citation>
    <scope>NUCLEOTIDE SEQUENCE [LARGE SCALE GENOMIC DNA]</scope>
    <source>
        <strain evidence="3">cv. UVA1</strain>
    </source>
</reference>
<dbReference type="EMBL" id="BKCP01009549">
    <property type="protein sequence ID" value="GER51174.1"/>
    <property type="molecule type" value="Genomic_DNA"/>
</dbReference>
<dbReference type="Gene3D" id="3.40.50.300">
    <property type="entry name" value="P-loop containing nucleotide triphosphate hydrolases"/>
    <property type="match status" value="1"/>
</dbReference>
<dbReference type="OrthoDB" id="912582at2759"/>
<dbReference type="SUPFAM" id="SSF52540">
    <property type="entry name" value="P-loop containing nucleoside triphosphate hydrolases"/>
    <property type="match status" value="1"/>
</dbReference>
<dbReference type="GO" id="GO:0005737">
    <property type="term" value="C:cytoplasm"/>
    <property type="evidence" value="ECO:0007669"/>
    <property type="project" value="UniProtKB-SubCell"/>
</dbReference>
<gene>
    <name evidence="2" type="ORF">STAS_28535</name>
</gene>
<dbReference type="GO" id="GO:0098542">
    <property type="term" value="P:defense response to other organism"/>
    <property type="evidence" value="ECO:0007669"/>
    <property type="project" value="TreeGrafter"/>
</dbReference>
<dbReference type="AlphaFoldDB" id="A0A5A7R471"/>